<reference evidence="3" key="2">
    <citation type="submission" date="2020-05" db="UniProtKB">
        <authorList>
            <consortium name="EnsemblMetazoa"/>
        </authorList>
    </citation>
    <scope>IDENTIFICATION</scope>
    <source>
        <strain evidence="3">WRAIR2</strain>
    </source>
</reference>
<protein>
    <submittedName>
        <fullName evidence="3">Uncharacterized protein</fullName>
    </submittedName>
</protein>
<feature type="compositionally biased region" description="Basic and acidic residues" evidence="2">
    <location>
        <begin position="699"/>
        <end position="715"/>
    </location>
</feature>
<dbReference type="VEuPathDB" id="VectorBase:ADIR010114"/>
<accession>A0A182NR29</accession>
<feature type="compositionally biased region" description="Basic and acidic residues" evidence="2">
    <location>
        <begin position="668"/>
        <end position="691"/>
    </location>
</feature>
<feature type="compositionally biased region" description="Basic and acidic residues" evidence="2">
    <location>
        <begin position="67"/>
        <end position="87"/>
    </location>
</feature>
<reference evidence="4" key="1">
    <citation type="submission" date="2013-03" db="EMBL/GenBank/DDBJ databases">
        <title>The Genome Sequence of Anopheles dirus WRAIR2.</title>
        <authorList>
            <consortium name="The Broad Institute Genomics Platform"/>
            <person name="Neafsey D.E."/>
            <person name="Walton C."/>
            <person name="Walker B."/>
            <person name="Young S.K."/>
            <person name="Zeng Q."/>
            <person name="Gargeya S."/>
            <person name="Fitzgerald M."/>
            <person name="Haas B."/>
            <person name="Abouelleil A."/>
            <person name="Allen A.W."/>
            <person name="Alvarado L."/>
            <person name="Arachchi H.M."/>
            <person name="Berlin A.M."/>
            <person name="Chapman S.B."/>
            <person name="Gainer-Dewar J."/>
            <person name="Goldberg J."/>
            <person name="Griggs A."/>
            <person name="Gujja S."/>
            <person name="Hansen M."/>
            <person name="Howarth C."/>
            <person name="Imamovic A."/>
            <person name="Ireland A."/>
            <person name="Larimer J."/>
            <person name="McCowan C."/>
            <person name="Murphy C."/>
            <person name="Pearson M."/>
            <person name="Poon T.W."/>
            <person name="Priest M."/>
            <person name="Roberts A."/>
            <person name="Saif S."/>
            <person name="Shea T."/>
            <person name="Sisk P."/>
            <person name="Sykes S."/>
            <person name="Wortman J."/>
            <person name="Nusbaum C."/>
            <person name="Birren B."/>
        </authorList>
    </citation>
    <scope>NUCLEOTIDE SEQUENCE [LARGE SCALE GENOMIC DNA]</scope>
    <source>
        <strain evidence="4">WRAIR2</strain>
    </source>
</reference>
<organism evidence="3 4">
    <name type="scientific">Anopheles dirus</name>
    <dbReference type="NCBI Taxonomy" id="7168"/>
    <lineage>
        <taxon>Eukaryota</taxon>
        <taxon>Metazoa</taxon>
        <taxon>Ecdysozoa</taxon>
        <taxon>Arthropoda</taxon>
        <taxon>Hexapoda</taxon>
        <taxon>Insecta</taxon>
        <taxon>Pterygota</taxon>
        <taxon>Neoptera</taxon>
        <taxon>Endopterygota</taxon>
        <taxon>Diptera</taxon>
        <taxon>Nematocera</taxon>
        <taxon>Culicoidea</taxon>
        <taxon>Culicidae</taxon>
        <taxon>Anophelinae</taxon>
        <taxon>Anopheles</taxon>
    </lineage>
</organism>
<proteinExistence type="predicted"/>
<feature type="region of interest" description="Disordered" evidence="2">
    <location>
        <begin position="282"/>
        <end position="315"/>
    </location>
</feature>
<dbReference type="EnsemblMetazoa" id="ADIR010114-RA">
    <property type="protein sequence ID" value="ADIR010114-PA"/>
    <property type="gene ID" value="ADIR010114"/>
</dbReference>
<dbReference type="AlphaFoldDB" id="A0A182NR29"/>
<feature type="compositionally biased region" description="Basic and acidic residues" evidence="2">
    <location>
        <begin position="485"/>
        <end position="587"/>
    </location>
</feature>
<evidence type="ECO:0000313" key="4">
    <source>
        <dbReference type="Proteomes" id="UP000075884"/>
    </source>
</evidence>
<feature type="compositionally biased region" description="Basic and acidic residues" evidence="2">
    <location>
        <begin position="618"/>
        <end position="637"/>
    </location>
</feature>
<feature type="coiled-coil region" evidence="1">
    <location>
        <begin position="223"/>
        <end position="250"/>
    </location>
</feature>
<keyword evidence="1" id="KW-0175">Coiled coil</keyword>
<evidence type="ECO:0000313" key="3">
    <source>
        <dbReference type="EnsemblMetazoa" id="ADIR010114-PA"/>
    </source>
</evidence>
<feature type="region of interest" description="Disordered" evidence="2">
    <location>
        <begin position="23"/>
        <end position="99"/>
    </location>
</feature>
<dbReference type="Proteomes" id="UP000075884">
    <property type="component" value="Unassembled WGS sequence"/>
</dbReference>
<feature type="compositionally biased region" description="Basic and acidic residues" evidence="2">
    <location>
        <begin position="724"/>
        <end position="754"/>
    </location>
</feature>
<evidence type="ECO:0000256" key="2">
    <source>
        <dbReference type="SAM" id="MobiDB-lite"/>
    </source>
</evidence>
<sequence length="775" mass="89938">MEEPDRGATKNVGVDAKITDSLTASLSSEDADNWTLLGTGNDRPNKEPSGVQEIAKEEEPTGEEEADQAKEKSQPVEKKRHDSHRSTDSQLDESSDGISVISESDAASCDKLPIEEANDEQGCRIRFRRNIDLHLPDYVPLTPPFTPDEVRAAEEEPTESKQQLQVEHRDDHSLETVRSLVEHSPPVPVSSASWIIFGLLATAMAAVILGNSMRLQNRVDEINFEHEKRISELELENNILKNEMNKLRHLYTRSELDEQVQRAEFEWMDALRQEAMAEPVPEPLEPIPEAEPTSEPTAPQQPPVRKVPPQDGGVKRKVVWSGDEEEPMLIVDKDYVLPAFCYNQDKAVQDDLFSEYSAKYCDVKKRKIEAKQRKSEFQQKRHPKQENYNKFINPKPSAKEQQQGPIEPGKLASPFNIDYKKAFDAIKAEGSVIVEALGSILDLSPEPEDTVKAKIEEVIPPDGLGTQSEPPSAMKTDHVTNGQKNEAEGQKYHDRRQDNNRPVGKSDRYEDDVNRSSEDKPYNKRKDDSYRAKHDNDRKQKKGREDNGGGFEGKDRQQVYRERDSHEHKKYDDSHEYHGDDRHEKSKYQNKQNRRSDSDEYRRKTHHHDDDDDDDEDDHYRRKFEQREKSKDRDHKHQQQRNTKWRQGSGERPKHVQGSGEGSSYLEQYKREEWKHGRQHGSGDHHGEFHKQQKKNGHKQGDWNDKRSKGRDEYRQGGGKHRDRGSGEEHWQERMKHGRQEARDEQRKQMDRENNWYLERGNQREEERIFHQPVN</sequence>
<feature type="compositionally biased region" description="Basic and acidic residues" evidence="2">
    <location>
        <begin position="761"/>
        <end position="775"/>
    </location>
</feature>
<feature type="compositionally biased region" description="Basic and acidic residues" evidence="2">
    <location>
        <begin position="372"/>
        <end position="387"/>
    </location>
</feature>
<evidence type="ECO:0000256" key="1">
    <source>
        <dbReference type="SAM" id="Coils"/>
    </source>
</evidence>
<keyword evidence="4" id="KW-1185">Reference proteome</keyword>
<name>A0A182NR29_9DIPT</name>
<feature type="region of interest" description="Disordered" evidence="2">
    <location>
        <begin position="451"/>
        <end position="775"/>
    </location>
</feature>
<feature type="region of interest" description="Disordered" evidence="2">
    <location>
        <begin position="372"/>
        <end position="411"/>
    </location>
</feature>